<dbReference type="InterPro" id="IPR036942">
    <property type="entry name" value="Beta-barrel_TonB_sf"/>
</dbReference>
<evidence type="ECO:0000256" key="5">
    <source>
        <dbReference type="ARBA" id="ARBA00022729"/>
    </source>
</evidence>
<dbReference type="InterPro" id="IPR037066">
    <property type="entry name" value="Plug_dom_sf"/>
</dbReference>
<evidence type="ECO:0000256" key="8">
    <source>
        <dbReference type="ARBA" id="ARBA00023170"/>
    </source>
</evidence>
<evidence type="ECO:0000313" key="14">
    <source>
        <dbReference type="EMBL" id="TRW23426.1"/>
    </source>
</evidence>
<evidence type="ECO:0000256" key="10">
    <source>
        <dbReference type="RuleBase" id="RU003357"/>
    </source>
</evidence>
<keyword evidence="7 10" id="KW-0472">Membrane</keyword>
<sequence length="961" mass="106569">MKNAYFKTHLRLIALLFLFLISQNTFAQSQTVEISGIVKDRELKEPLPGATVAIKGTAEVTSTNENGEFFIKTQIRYPFTLVFSGIGFRSQEVQVLSSQSKIAVELNTENTLLNEVVVSASRVEERILQSPISIEKIDIKAIKDNPAPTFYEALDNVKGVQLLTSSLTLKVPNARGFNVPNNFRFMQLVDGVDVQAATLGVPLGNAIGPTELDIQSVEITPGAASALYGMNAINGLASLQTRSPFTHQGLSLYQRTGVNHVNDNDKDASIVTEVALRYAKVFKDKFAIKVNGSFFKGTDWISNTLTDQNPNNLVTANPGFGELSGVNNPAADLWNNYGDERNNRVTVTATVDGAPKTFNVSRTGYLEKDLVDPTVTNAKFDAGAYYKIRENLEVSYVYRYGLMDGTFQRGNKIRLEDATVQNHKVELKGEEFYIRTYASLEETGDSYNLKPLADNLDLTHASNADWRTSFQNALQASINNGTPLQQAFTNARTMADQGRVEPGTPEFDALKNTIISTNNWDHLNSGIAGAPATGGAWLKQKSALYHVEGQYDFSKYIKIFDLQAGADYRQYLVTPDGNNFVDFGRQVAERNVALANGTFGDKQKYEKYGVFAQITKRLFDNKLKINASLRADRNPEFDTKFNPRIAFVYSPTDNHNFRASFQNGFRFPSLFEALSFVNNGNVRRVGGLARVNEGIGFLENSYTLTSIDNFNAAVNAAVDGGADKNQAALDNKNILVKANLSQMKPEQINSFEIGYKSVVLNNTISIDWDAYFNIYDGFLGQVEVAVPKTGTVGTDAAVLAMLTRNQQDRYRVFTNSANKYKSYGSTFGIKYNFYEDYNAGFNVSYNDLVTNSKSDIFTTSFNTPKWVTNLSFGNRQIVKNVGFNIVGRWQDAFYWESTLANGDVPAYFTMDAQVNVKIPMVYATAKIGGTNILNNRYYQYAAGPTIGALYYVALTFELANL</sequence>
<keyword evidence="3" id="KW-1134">Transmembrane beta strand</keyword>
<evidence type="ECO:0000256" key="4">
    <source>
        <dbReference type="ARBA" id="ARBA00022692"/>
    </source>
</evidence>
<dbReference type="InterPro" id="IPR000531">
    <property type="entry name" value="Beta-barrel_TonB"/>
</dbReference>
<dbReference type="PANTHER" id="PTHR30069:SF29">
    <property type="entry name" value="HEMOGLOBIN AND HEMOGLOBIN-HAPTOGLOBIN-BINDING PROTEIN 1-RELATED"/>
    <property type="match status" value="1"/>
</dbReference>
<evidence type="ECO:0000256" key="2">
    <source>
        <dbReference type="ARBA" id="ARBA00022448"/>
    </source>
</evidence>
<comment type="subcellular location">
    <subcellularLocation>
        <location evidence="1">Cell outer membrane</location>
        <topology evidence="1">Multi-pass membrane protein</topology>
    </subcellularLocation>
</comment>
<dbReference type="AlphaFoldDB" id="A0A552UYU9"/>
<dbReference type="OrthoDB" id="1109208at2"/>
<evidence type="ECO:0000259" key="12">
    <source>
        <dbReference type="Pfam" id="PF00593"/>
    </source>
</evidence>
<feature type="domain" description="TonB-dependent receptor-like beta-barrel" evidence="12">
    <location>
        <begin position="389"/>
        <end position="931"/>
    </location>
</feature>
<reference evidence="14 15" key="1">
    <citation type="submission" date="2019-07" db="EMBL/GenBank/DDBJ databases">
        <title>Flavobacterium sp. nov., isolated from glacier ice.</title>
        <authorList>
            <person name="Liu Q."/>
            <person name="Xin Y.-H."/>
        </authorList>
    </citation>
    <scope>NUCLEOTIDE SEQUENCE [LARGE SCALE GENOMIC DNA]</scope>
    <source>
        <strain evidence="14 15">ZT4R6</strain>
    </source>
</reference>
<evidence type="ECO:0000256" key="6">
    <source>
        <dbReference type="ARBA" id="ARBA00023077"/>
    </source>
</evidence>
<protein>
    <submittedName>
        <fullName evidence="14">Energy transducer TonB</fullName>
    </submittedName>
</protein>
<evidence type="ECO:0000259" key="13">
    <source>
        <dbReference type="Pfam" id="PF07715"/>
    </source>
</evidence>
<comment type="caution">
    <text evidence="14">The sequence shown here is derived from an EMBL/GenBank/DDBJ whole genome shotgun (WGS) entry which is preliminary data.</text>
</comment>
<dbReference type="EMBL" id="VJVZ01000009">
    <property type="protein sequence ID" value="TRW23426.1"/>
    <property type="molecule type" value="Genomic_DNA"/>
</dbReference>
<evidence type="ECO:0000256" key="3">
    <source>
        <dbReference type="ARBA" id="ARBA00022452"/>
    </source>
</evidence>
<feature type="signal peptide" evidence="11">
    <location>
        <begin position="1"/>
        <end position="27"/>
    </location>
</feature>
<dbReference type="Gene3D" id="2.40.170.20">
    <property type="entry name" value="TonB-dependent receptor, beta-barrel domain"/>
    <property type="match status" value="1"/>
</dbReference>
<accession>A0A552UYU9</accession>
<dbReference type="PANTHER" id="PTHR30069">
    <property type="entry name" value="TONB-DEPENDENT OUTER MEMBRANE RECEPTOR"/>
    <property type="match status" value="1"/>
</dbReference>
<keyword evidence="4" id="KW-0812">Transmembrane</keyword>
<dbReference type="InterPro" id="IPR012910">
    <property type="entry name" value="Plug_dom"/>
</dbReference>
<evidence type="ECO:0000256" key="7">
    <source>
        <dbReference type="ARBA" id="ARBA00023136"/>
    </source>
</evidence>
<evidence type="ECO:0000256" key="1">
    <source>
        <dbReference type="ARBA" id="ARBA00004571"/>
    </source>
</evidence>
<dbReference type="GO" id="GO:0044718">
    <property type="term" value="P:siderophore transmembrane transport"/>
    <property type="evidence" value="ECO:0007669"/>
    <property type="project" value="TreeGrafter"/>
</dbReference>
<evidence type="ECO:0000256" key="11">
    <source>
        <dbReference type="SAM" id="SignalP"/>
    </source>
</evidence>
<dbReference type="Pfam" id="PF00593">
    <property type="entry name" value="TonB_dep_Rec_b-barrel"/>
    <property type="match status" value="1"/>
</dbReference>
<feature type="domain" description="TonB-dependent receptor plug" evidence="13">
    <location>
        <begin position="129"/>
        <end position="235"/>
    </location>
</feature>
<comment type="similarity">
    <text evidence="10">Belongs to the TonB-dependent receptor family.</text>
</comment>
<keyword evidence="8" id="KW-0675">Receptor</keyword>
<evidence type="ECO:0000313" key="15">
    <source>
        <dbReference type="Proteomes" id="UP000320643"/>
    </source>
</evidence>
<evidence type="ECO:0000256" key="9">
    <source>
        <dbReference type="ARBA" id="ARBA00023237"/>
    </source>
</evidence>
<dbReference type="SUPFAM" id="SSF49464">
    <property type="entry name" value="Carboxypeptidase regulatory domain-like"/>
    <property type="match status" value="1"/>
</dbReference>
<keyword evidence="2" id="KW-0813">Transport</keyword>
<name>A0A552UYU9_9FLAO</name>
<keyword evidence="5 11" id="KW-0732">Signal</keyword>
<keyword evidence="15" id="KW-1185">Reference proteome</keyword>
<dbReference type="Proteomes" id="UP000320643">
    <property type="component" value="Unassembled WGS sequence"/>
</dbReference>
<dbReference type="Pfam" id="PF07715">
    <property type="entry name" value="Plug"/>
    <property type="match status" value="1"/>
</dbReference>
<dbReference type="InterPro" id="IPR039426">
    <property type="entry name" value="TonB-dep_rcpt-like"/>
</dbReference>
<dbReference type="InterPro" id="IPR008969">
    <property type="entry name" value="CarboxyPept-like_regulatory"/>
</dbReference>
<dbReference type="GO" id="GO:0009279">
    <property type="term" value="C:cell outer membrane"/>
    <property type="evidence" value="ECO:0007669"/>
    <property type="project" value="UniProtKB-SubCell"/>
</dbReference>
<gene>
    <name evidence="14" type="ORF">FMM05_14640</name>
</gene>
<keyword evidence="9" id="KW-0998">Cell outer membrane</keyword>
<keyword evidence="6 10" id="KW-0798">TonB box</keyword>
<feature type="chain" id="PRO_5021988487" evidence="11">
    <location>
        <begin position="28"/>
        <end position="961"/>
    </location>
</feature>
<dbReference type="Pfam" id="PF13715">
    <property type="entry name" value="CarbopepD_reg_2"/>
    <property type="match status" value="1"/>
</dbReference>
<dbReference type="RefSeq" id="WP_143374140.1">
    <property type="nucleotide sequence ID" value="NZ_VJVZ01000009.1"/>
</dbReference>
<proteinExistence type="inferred from homology"/>
<dbReference type="SUPFAM" id="SSF56935">
    <property type="entry name" value="Porins"/>
    <property type="match status" value="1"/>
</dbReference>
<dbReference type="Gene3D" id="2.60.40.1120">
    <property type="entry name" value="Carboxypeptidase-like, regulatory domain"/>
    <property type="match status" value="1"/>
</dbReference>
<dbReference type="Gene3D" id="2.170.130.10">
    <property type="entry name" value="TonB-dependent receptor, plug domain"/>
    <property type="match status" value="1"/>
</dbReference>
<organism evidence="14 15">
    <name type="scientific">Flavobacterium zepuense</name>
    <dbReference type="NCBI Taxonomy" id="2593302"/>
    <lineage>
        <taxon>Bacteria</taxon>
        <taxon>Pseudomonadati</taxon>
        <taxon>Bacteroidota</taxon>
        <taxon>Flavobacteriia</taxon>
        <taxon>Flavobacteriales</taxon>
        <taxon>Flavobacteriaceae</taxon>
        <taxon>Flavobacterium</taxon>
    </lineage>
</organism>
<dbReference type="GO" id="GO:0015344">
    <property type="term" value="F:siderophore uptake transmembrane transporter activity"/>
    <property type="evidence" value="ECO:0007669"/>
    <property type="project" value="TreeGrafter"/>
</dbReference>